<sequence>MAQSIDIVGTALAQDTRALRELSLALHENPELSGAEHNAHALLADFLESREFSLTREAAGMSTAFVAEWGSPSASSDAVTVAFVSEFDALPAIGHACGHNLIAITGVAAALSLQAFIKATDADARIKLFGTPAEETWGGKINFIEQGFFTDVDVAMMTHPGNVNVTWAKYLALSALVVDYHGKSAHAASNPWDGANALDALVQAYNSTSMLRQQVLPTTRIHGIIKKGGDAPNIIPQHTQAEFMLRTEKLSDLNALRPKINSIFEAAALATGTTAKVKYDPVFEDVVINSNLAKRFEAYARDSGCVFPSEEKQKSKSYGSTDMGNITHVVPGIHPIFDIESTSSDIHTDDFREGAATAVAHDAAVRAAKCLALTAIDFITDAEFRNAVRAEFEATSQEF</sequence>
<reference evidence="3" key="1">
    <citation type="submission" date="2020-05" db="EMBL/GenBank/DDBJ databases">
        <title>Phylogenomic resolution of chytrid fungi.</title>
        <authorList>
            <person name="Stajich J.E."/>
            <person name="Amses K."/>
            <person name="Simmons R."/>
            <person name="Seto K."/>
            <person name="Myers J."/>
            <person name="Bonds A."/>
            <person name="Quandt C.A."/>
            <person name="Barry K."/>
            <person name="Liu P."/>
            <person name="Grigoriev I."/>
            <person name="Longcore J.E."/>
            <person name="James T.Y."/>
        </authorList>
    </citation>
    <scope>NUCLEOTIDE SEQUENCE</scope>
    <source>
        <strain evidence="3">JEL0513</strain>
    </source>
</reference>
<dbReference type="PIRSF" id="PIRSF037226">
    <property type="entry name" value="Amidohydrolase_ACY1L2_prd"/>
    <property type="match status" value="1"/>
</dbReference>
<dbReference type="GO" id="GO:0016805">
    <property type="term" value="F:dipeptidase activity"/>
    <property type="evidence" value="ECO:0007669"/>
    <property type="project" value="InterPro"/>
</dbReference>
<dbReference type="FunFam" id="3.30.70.360:FF:000004">
    <property type="entry name" value="Peptidase M20 domain-containing protein 2"/>
    <property type="match status" value="1"/>
</dbReference>
<dbReference type="NCBIfam" id="TIGR01891">
    <property type="entry name" value="amidohydrolases"/>
    <property type="match status" value="1"/>
</dbReference>
<dbReference type="SUPFAM" id="SSF53187">
    <property type="entry name" value="Zn-dependent exopeptidases"/>
    <property type="match status" value="1"/>
</dbReference>
<dbReference type="InterPro" id="IPR011650">
    <property type="entry name" value="Peptidase_M20_dimer"/>
</dbReference>
<gene>
    <name evidence="3" type="ORF">HK100_011313</name>
</gene>
<dbReference type="PANTHER" id="PTHR30575">
    <property type="entry name" value="PEPTIDASE M20"/>
    <property type="match status" value="1"/>
</dbReference>
<dbReference type="SUPFAM" id="SSF55031">
    <property type="entry name" value="Bacterial exopeptidase dimerisation domain"/>
    <property type="match status" value="1"/>
</dbReference>
<proteinExistence type="inferred from homology"/>
<dbReference type="Gene3D" id="3.30.70.360">
    <property type="match status" value="1"/>
</dbReference>
<dbReference type="Pfam" id="PF07687">
    <property type="entry name" value="M20_dimer"/>
    <property type="match status" value="1"/>
</dbReference>
<dbReference type="CDD" id="cd05672">
    <property type="entry name" value="M20_ACY1L2-like"/>
    <property type="match status" value="1"/>
</dbReference>
<accession>A0AAD5T207</accession>
<comment type="caution">
    <text evidence="3">The sequence shown here is derived from an EMBL/GenBank/DDBJ whole genome shotgun (WGS) entry which is preliminary data.</text>
</comment>
<dbReference type="InterPro" id="IPR017439">
    <property type="entry name" value="Amidohydrolase"/>
</dbReference>
<evidence type="ECO:0000256" key="1">
    <source>
        <dbReference type="PIRNR" id="PIRNR037226"/>
    </source>
</evidence>
<evidence type="ECO:0000313" key="4">
    <source>
        <dbReference type="Proteomes" id="UP001211907"/>
    </source>
</evidence>
<organism evidence="3 4">
    <name type="scientific">Physocladia obscura</name>
    <dbReference type="NCBI Taxonomy" id="109957"/>
    <lineage>
        <taxon>Eukaryota</taxon>
        <taxon>Fungi</taxon>
        <taxon>Fungi incertae sedis</taxon>
        <taxon>Chytridiomycota</taxon>
        <taxon>Chytridiomycota incertae sedis</taxon>
        <taxon>Chytridiomycetes</taxon>
        <taxon>Chytridiales</taxon>
        <taxon>Chytriomycetaceae</taxon>
        <taxon>Physocladia</taxon>
    </lineage>
</organism>
<dbReference type="InterPro" id="IPR052030">
    <property type="entry name" value="Peptidase_M20/M20A_hydrolases"/>
</dbReference>
<evidence type="ECO:0000313" key="3">
    <source>
        <dbReference type="EMBL" id="KAJ3124218.1"/>
    </source>
</evidence>
<protein>
    <recommendedName>
        <fullName evidence="1">Peptidase M20 domain-containing protein 2</fullName>
    </recommendedName>
</protein>
<evidence type="ECO:0000259" key="2">
    <source>
        <dbReference type="Pfam" id="PF07687"/>
    </source>
</evidence>
<dbReference type="Gene3D" id="3.40.630.10">
    <property type="entry name" value="Zn peptidases"/>
    <property type="match status" value="1"/>
</dbReference>
<dbReference type="Proteomes" id="UP001211907">
    <property type="component" value="Unassembled WGS sequence"/>
</dbReference>
<dbReference type="InterPro" id="IPR036264">
    <property type="entry name" value="Bact_exopeptidase_dim_dom"/>
</dbReference>
<dbReference type="InterPro" id="IPR017144">
    <property type="entry name" value="Xaa-Arg_dipeptidase"/>
</dbReference>
<name>A0AAD5T207_9FUNG</name>
<dbReference type="EMBL" id="JADGJH010000687">
    <property type="protein sequence ID" value="KAJ3124218.1"/>
    <property type="molecule type" value="Genomic_DNA"/>
</dbReference>
<feature type="domain" description="Peptidase M20 dimerisation" evidence="2">
    <location>
        <begin position="178"/>
        <end position="269"/>
    </location>
</feature>
<dbReference type="AlphaFoldDB" id="A0AAD5T207"/>
<keyword evidence="4" id="KW-1185">Reference proteome</keyword>
<comment type="similarity">
    <text evidence="1">Belongs to the peptidase M20A family.</text>
</comment>
<dbReference type="PANTHER" id="PTHR30575:SF0">
    <property type="entry name" value="XAA-ARG DIPEPTIDASE"/>
    <property type="match status" value="1"/>
</dbReference>